<protein>
    <submittedName>
        <fullName evidence="2">Uncharacterized protein</fullName>
    </submittedName>
</protein>
<dbReference type="EMBL" id="UZAU01000433">
    <property type="status" value="NOT_ANNOTATED_CDS"/>
    <property type="molecule type" value="Genomic_DNA"/>
</dbReference>
<organism evidence="2 3">
    <name type="scientific">Cannabis sativa</name>
    <name type="common">Hemp</name>
    <name type="synonym">Marijuana</name>
    <dbReference type="NCBI Taxonomy" id="3483"/>
    <lineage>
        <taxon>Eukaryota</taxon>
        <taxon>Viridiplantae</taxon>
        <taxon>Streptophyta</taxon>
        <taxon>Embryophyta</taxon>
        <taxon>Tracheophyta</taxon>
        <taxon>Spermatophyta</taxon>
        <taxon>Magnoliopsida</taxon>
        <taxon>eudicotyledons</taxon>
        <taxon>Gunneridae</taxon>
        <taxon>Pentapetalae</taxon>
        <taxon>rosids</taxon>
        <taxon>fabids</taxon>
        <taxon>Rosales</taxon>
        <taxon>Cannabaceae</taxon>
        <taxon>Cannabis</taxon>
    </lineage>
</organism>
<dbReference type="EnsemblPlants" id="evm.model.05.597">
    <property type="protein sequence ID" value="cds.evm.model.05.597"/>
    <property type="gene ID" value="evm.TU.05.597"/>
</dbReference>
<evidence type="ECO:0000313" key="3">
    <source>
        <dbReference type="Proteomes" id="UP000596661"/>
    </source>
</evidence>
<keyword evidence="3" id="KW-1185">Reference proteome</keyword>
<accession>A0A803PR26</accession>
<dbReference type="AlphaFoldDB" id="A0A803PR26"/>
<feature type="region of interest" description="Disordered" evidence="1">
    <location>
        <begin position="28"/>
        <end position="67"/>
    </location>
</feature>
<reference evidence="2" key="2">
    <citation type="submission" date="2021-03" db="UniProtKB">
        <authorList>
            <consortium name="EnsemblPlants"/>
        </authorList>
    </citation>
    <scope>IDENTIFICATION</scope>
</reference>
<dbReference type="Gramene" id="evm.model.05.597">
    <property type="protein sequence ID" value="cds.evm.model.05.597"/>
    <property type="gene ID" value="evm.TU.05.597"/>
</dbReference>
<sequence length="112" mass="12211">MKYQIKNLIRLGYLYEWIKSKLPHLNPAPAGGPLPQGGAGGMPKRQVTPGGVLPQQAPELPPRSNGRVAMICGGPHIGGTTRNELKRYAGALKHDEVWEVAQLPAERPRLMD</sequence>
<dbReference type="Proteomes" id="UP000596661">
    <property type="component" value="Chromosome 5"/>
</dbReference>
<evidence type="ECO:0000256" key="1">
    <source>
        <dbReference type="SAM" id="MobiDB-lite"/>
    </source>
</evidence>
<proteinExistence type="predicted"/>
<evidence type="ECO:0000313" key="2">
    <source>
        <dbReference type="EnsemblPlants" id="cds.evm.model.05.597"/>
    </source>
</evidence>
<name>A0A803PR26_CANSA</name>
<reference evidence="2" key="1">
    <citation type="submission" date="2018-11" db="EMBL/GenBank/DDBJ databases">
        <authorList>
            <person name="Grassa J C."/>
        </authorList>
    </citation>
    <scope>NUCLEOTIDE SEQUENCE [LARGE SCALE GENOMIC DNA]</scope>
</reference>